<organism evidence="3 4">
    <name type="scientific">Pseudoalteromonas neustonica</name>
    <dbReference type="NCBI Taxonomy" id="1840331"/>
    <lineage>
        <taxon>Bacteria</taxon>
        <taxon>Pseudomonadati</taxon>
        <taxon>Pseudomonadota</taxon>
        <taxon>Gammaproteobacteria</taxon>
        <taxon>Alteromonadales</taxon>
        <taxon>Pseudoalteromonadaceae</taxon>
        <taxon>Pseudoalteromonas</taxon>
    </lineage>
</organism>
<dbReference type="InterPro" id="IPR031571">
    <property type="entry name" value="RcpC_dom"/>
</dbReference>
<dbReference type="NCBIfam" id="TIGR03177">
    <property type="entry name" value="pilus_cpaB"/>
    <property type="match status" value="1"/>
</dbReference>
<dbReference type="Proteomes" id="UP001388366">
    <property type="component" value="Unassembled WGS sequence"/>
</dbReference>
<dbReference type="Pfam" id="PF16976">
    <property type="entry name" value="RcpC"/>
    <property type="match status" value="1"/>
</dbReference>
<protein>
    <submittedName>
        <fullName evidence="3">Flp pilus assembly protein CpaB</fullName>
    </submittedName>
</protein>
<keyword evidence="4" id="KW-1185">Reference proteome</keyword>
<comment type="caution">
    <text evidence="3">The sequence shown here is derived from an EMBL/GenBank/DDBJ whole genome shotgun (WGS) entry which is preliminary data.</text>
</comment>
<gene>
    <name evidence="3" type="primary">cpaB</name>
    <name evidence="3" type="ORF">WNY63_13615</name>
</gene>
<proteinExistence type="predicted"/>
<feature type="transmembrane region" description="Helical" evidence="1">
    <location>
        <begin position="12"/>
        <end position="32"/>
    </location>
</feature>
<dbReference type="InterPro" id="IPR017592">
    <property type="entry name" value="Pilus_assmbl_Flp-typ_CpaB"/>
</dbReference>
<accession>A0ABU9U3Z3</accession>
<evidence type="ECO:0000313" key="3">
    <source>
        <dbReference type="EMBL" id="MEM5551767.1"/>
    </source>
</evidence>
<dbReference type="RefSeq" id="WP_170173905.1">
    <property type="nucleotide sequence ID" value="NZ_JBBMQU010000024.1"/>
</dbReference>
<feature type="domain" description="SAF" evidence="2">
    <location>
        <begin position="51"/>
        <end position="115"/>
    </location>
</feature>
<name>A0ABU9U3Z3_9GAMM</name>
<reference evidence="3 4" key="1">
    <citation type="submission" date="2024-03" db="EMBL/GenBank/DDBJ databases">
        <title>Community enrichment and isolation of bacterial strains for fucoidan degradation.</title>
        <authorList>
            <person name="Sichert A."/>
        </authorList>
    </citation>
    <scope>NUCLEOTIDE SEQUENCE [LARGE SCALE GENOMIC DNA]</scope>
    <source>
        <strain evidence="3 4">AS81</strain>
    </source>
</reference>
<evidence type="ECO:0000259" key="2">
    <source>
        <dbReference type="SMART" id="SM00858"/>
    </source>
</evidence>
<dbReference type="CDD" id="cd11614">
    <property type="entry name" value="SAF_CpaB_FlgA_like"/>
    <property type="match status" value="1"/>
</dbReference>
<dbReference type="SMART" id="SM00858">
    <property type="entry name" value="SAF"/>
    <property type="match status" value="1"/>
</dbReference>
<evidence type="ECO:0000256" key="1">
    <source>
        <dbReference type="SAM" id="Phobius"/>
    </source>
</evidence>
<keyword evidence="1" id="KW-1133">Transmembrane helix</keyword>
<sequence length="293" mass="32133">MKLRNLLDKNWILLLISILLGGIAAWSVGQYIQSKEDELRTHYSKSDVVKVPVIVVTRALTKGTIINQSSVAVREIPTSYLPAGTLHPSEFAEVDGQMLLEGLSIGQPLLRAYLPGKGLQQFSDILTDGHRAVTIQIDVTNSTAGLLVAGDKVDLYLLSEKKEDNPQLELLIERVNVLATGQITVDKNRDVIDEVYKDPTNYSTITLDVSVLNAARVSLAKEHGKFVALLRNRVDELIVRDRLVDSSSLFKSSANEDEVEMIFGGSGGVAHTIKTYVAQPNTAELVSELNNKL</sequence>
<dbReference type="EMBL" id="JBBMQU010000024">
    <property type="protein sequence ID" value="MEM5551767.1"/>
    <property type="molecule type" value="Genomic_DNA"/>
</dbReference>
<keyword evidence="1" id="KW-0812">Transmembrane</keyword>
<keyword evidence="1" id="KW-0472">Membrane</keyword>
<evidence type="ECO:0000313" key="4">
    <source>
        <dbReference type="Proteomes" id="UP001388366"/>
    </source>
</evidence>
<dbReference type="Pfam" id="PF08666">
    <property type="entry name" value="SAF"/>
    <property type="match status" value="1"/>
</dbReference>
<dbReference type="InterPro" id="IPR013974">
    <property type="entry name" value="SAF"/>
</dbReference>